<feature type="transmembrane region" description="Helical" evidence="7">
    <location>
        <begin position="142"/>
        <end position="160"/>
    </location>
</feature>
<dbReference type="Proteomes" id="UP001589783">
    <property type="component" value="Unassembled WGS sequence"/>
</dbReference>
<evidence type="ECO:0000256" key="1">
    <source>
        <dbReference type="ARBA" id="ARBA00004651"/>
    </source>
</evidence>
<keyword evidence="4 7" id="KW-0812">Transmembrane</keyword>
<evidence type="ECO:0000256" key="4">
    <source>
        <dbReference type="ARBA" id="ARBA00022692"/>
    </source>
</evidence>
<organism evidence="8 9">
    <name type="scientific">Gordonia phosphorivorans</name>
    <dbReference type="NCBI Taxonomy" id="1056982"/>
    <lineage>
        <taxon>Bacteria</taxon>
        <taxon>Bacillati</taxon>
        <taxon>Actinomycetota</taxon>
        <taxon>Actinomycetes</taxon>
        <taxon>Mycobacteriales</taxon>
        <taxon>Gordoniaceae</taxon>
        <taxon>Gordonia</taxon>
    </lineage>
</organism>
<dbReference type="Pfam" id="PF03994">
    <property type="entry name" value="DUF350"/>
    <property type="match status" value="1"/>
</dbReference>
<evidence type="ECO:0000313" key="9">
    <source>
        <dbReference type="Proteomes" id="UP001589783"/>
    </source>
</evidence>
<dbReference type="InterPro" id="IPR007140">
    <property type="entry name" value="DUF350"/>
</dbReference>
<protein>
    <submittedName>
        <fullName evidence="8">DUF350 domain-containing protein</fullName>
    </submittedName>
</protein>
<comment type="caution">
    <text evidence="8">The sequence shown here is derived from an EMBL/GenBank/DDBJ whole genome shotgun (WGS) entry which is preliminary data.</text>
</comment>
<reference evidence="8 9" key="1">
    <citation type="submission" date="2024-09" db="EMBL/GenBank/DDBJ databases">
        <authorList>
            <person name="Sun Q."/>
            <person name="Mori K."/>
        </authorList>
    </citation>
    <scope>NUCLEOTIDE SEQUENCE [LARGE SCALE GENOMIC DNA]</scope>
    <source>
        <strain evidence="8 9">CCM 7957</strain>
    </source>
</reference>
<evidence type="ECO:0000256" key="3">
    <source>
        <dbReference type="ARBA" id="ARBA00022475"/>
    </source>
</evidence>
<evidence type="ECO:0000313" key="8">
    <source>
        <dbReference type="EMBL" id="MFC0314350.1"/>
    </source>
</evidence>
<evidence type="ECO:0000256" key="2">
    <source>
        <dbReference type="ARBA" id="ARBA00005779"/>
    </source>
</evidence>
<gene>
    <name evidence="8" type="ORF">ACFFJD_05715</name>
</gene>
<feature type="transmembrane region" description="Helical" evidence="7">
    <location>
        <begin position="79"/>
        <end position="104"/>
    </location>
</feature>
<comment type="similarity">
    <text evidence="2">Belongs to the UPF0719 family.</text>
</comment>
<keyword evidence="5 7" id="KW-1133">Transmembrane helix</keyword>
<proteinExistence type="inferred from homology"/>
<feature type="transmembrane region" description="Helical" evidence="7">
    <location>
        <begin position="20"/>
        <end position="40"/>
    </location>
</feature>
<accession>A0ABV6H7X9</accession>
<evidence type="ECO:0000256" key="5">
    <source>
        <dbReference type="ARBA" id="ARBA00022989"/>
    </source>
</evidence>
<dbReference type="RefSeq" id="WP_382362052.1">
    <property type="nucleotide sequence ID" value="NZ_JBHLWV010000015.1"/>
</dbReference>
<sequence length="162" mass="17157">MDSLTLLRENLADLTSYSLLAVGLLLLGFLGLELVTPGNLRNKIWREGNRSAVILAVAQSLGLIFALAGGIAADPGLPLWRGIVNTAVYGVVTIALMMFSFVLIDLLTPGRLGAVLLDHDDARPEDDGDDVAESTGRHHPAVWLNAVIFVAIGLFVSAALSL</sequence>
<keyword evidence="6 7" id="KW-0472">Membrane</keyword>
<comment type="subcellular location">
    <subcellularLocation>
        <location evidence="1">Cell membrane</location>
        <topology evidence="1">Multi-pass membrane protein</topology>
    </subcellularLocation>
</comment>
<dbReference type="EMBL" id="JBHLWV010000015">
    <property type="protein sequence ID" value="MFC0314350.1"/>
    <property type="molecule type" value="Genomic_DNA"/>
</dbReference>
<keyword evidence="3" id="KW-1003">Cell membrane</keyword>
<evidence type="ECO:0000256" key="7">
    <source>
        <dbReference type="SAM" id="Phobius"/>
    </source>
</evidence>
<evidence type="ECO:0000256" key="6">
    <source>
        <dbReference type="ARBA" id="ARBA00023136"/>
    </source>
</evidence>
<feature type="transmembrane region" description="Helical" evidence="7">
    <location>
        <begin position="52"/>
        <end position="73"/>
    </location>
</feature>
<name>A0ABV6H7X9_9ACTN</name>
<keyword evidence="9" id="KW-1185">Reference proteome</keyword>